<dbReference type="OrthoDB" id="9788687at2"/>
<comment type="similarity">
    <text evidence="1">Belongs to the bacterial reverse transcriptase family.</text>
</comment>
<dbReference type="PANTHER" id="PTHR34047:SF8">
    <property type="entry name" value="PROTEIN YKFC"/>
    <property type="match status" value="1"/>
</dbReference>
<organism evidence="3 4">
    <name type="scientific">Hartmannibacter diazotrophicus</name>
    <dbReference type="NCBI Taxonomy" id="1482074"/>
    <lineage>
        <taxon>Bacteria</taxon>
        <taxon>Pseudomonadati</taxon>
        <taxon>Pseudomonadota</taxon>
        <taxon>Alphaproteobacteria</taxon>
        <taxon>Hyphomicrobiales</taxon>
        <taxon>Pleomorphomonadaceae</taxon>
        <taxon>Hartmannibacter</taxon>
    </lineage>
</organism>
<gene>
    <name evidence="3" type="ORF">HDIA_3477</name>
</gene>
<proteinExistence type="inferred from homology"/>
<name>A0A2C9DA56_9HYPH</name>
<dbReference type="PROSITE" id="PS50878">
    <property type="entry name" value="RT_POL"/>
    <property type="match status" value="1"/>
</dbReference>
<reference evidence="4" key="1">
    <citation type="submission" date="2017-09" db="EMBL/GenBank/DDBJ databases">
        <title>Genome sequence of Nannocystis excedens DSM 71.</title>
        <authorList>
            <person name="Blom J."/>
        </authorList>
    </citation>
    <scope>NUCLEOTIDE SEQUENCE [LARGE SCALE GENOMIC DNA]</scope>
    <source>
        <strain evidence="4">type strain: E19</strain>
    </source>
</reference>
<dbReference type="EMBL" id="LT960614">
    <property type="protein sequence ID" value="SON57018.1"/>
    <property type="molecule type" value="Genomic_DNA"/>
</dbReference>
<evidence type="ECO:0000313" key="4">
    <source>
        <dbReference type="Proteomes" id="UP000223606"/>
    </source>
</evidence>
<dbReference type="PANTHER" id="PTHR34047">
    <property type="entry name" value="NUCLEAR INTRON MATURASE 1, MITOCHONDRIAL-RELATED"/>
    <property type="match status" value="1"/>
</dbReference>
<dbReference type="AlphaFoldDB" id="A0A2C9DA56"/>
<keyword evidence="3" id="KW-0695">RNA-directed DNA polymerase</keyword>
<protein>
    <submittedName>
        <fullName evidence="3">Retron-type reverse transcriptase</fullName>
    </submittedName>
</protein>
<dbReference type="CDD" id="cd01646">
    <property type="entry name" value="RT_Bac_retron_I"/>
    <property type="match status" value="1"/>
</dbReference>
<dbReference type="RefSeq" id="WP_099557332.1">
    <property type="nucleotide sequence ID" value="NZ_LT960614.1"/>
</dbReference>
<feature type="domain" description="Reverse transcriptase" evidence="2">
    <location>
        <begin position="59"/>
        <end position="359"/>
    </location>
</feature>
<accession>A0A2C9DA56</accession>
<dbReference type="KEGG" id="hdi:HDIA_3477"/>
<evidence type="ECO:0000313" key="3">
    <source>
        <dbReference type="EMBL" id="SON57018.1"/>
    </source>
</evidence>
<dbReference type="Proteomes" id="UP000223606">
    <property type="component" value="Chromosome 1"/>
</dbReference>
<evidence type="ECO:0000256" key="1">
    <source>
        <dbReference type="ARBA" id="ARBA00034120"/>
    </source>
</evidence>
<keyword evidence="3" id="KW-0548">Nucleotidyltransferase</keyword>
<sequence length="600" mass="68381">MKSPRFDIRAAKLKKIFAPANIERIWREKVRTSMKDQFINDGIEHFDFHLARKLESKKLSHIILSGSYAPQKAQRILVEKSKGLCRQLVIPTFRDAIVLQCLSDALYAEIKGKAPTKNSFFEPKDHKFSTVPSGYGTFAAWLNFQKALFNFSKSRNFIVVTDIANYYDSISYVHLRNAISAITEADECIIDMLIYILSDLLWQPDYTPRVEVGLPQINLDAPRLLAHCFLYELDAFLASDPNRDFVRYMDDIDIGVDTIVDAKQALKAVDLVLQTKQVRLNSGKTVILTRAEAIRHFRLFENARMDAVKASIEWRRKKDLPLDRQRRLVELRIKDGIKRKKFDSGNGEKILKRWLGLAAQTNAKVPPQILEQIIKLRPSVRENIYSLIRSRPLTPSVAAVLANCATSGLLVDDAAMVSMANYLVETLVKTKHSHSHVQNIINSNDSTLYYGLHSKLWLQSKYASTTELLKTLVDAEQLWVSDERLGRLAGSFLPIFYSSPEETSFKSLLDRSLNNGVREAYKFHIKLSEDEKTFQSMFNALKSPNTTRGTGITHAKFLCLMSALRNPNAPAAQINTLKINNKTVFQDTYYKNISTRLKII</sequence>
<keyword evidence="3" id="KW-0808">Transferase</keyword>
<keyword evidence="4" id="KW-1185">Reference proteome</keyword>
<dbReference type="GO" id="GO:0003964">
    <property type="term" value="F:RNA-directed DNA polymerase activity"/>
    <property type="evidence" value="ECO:0007669"/>
    <property type="project" value="UniProtKB-KW"/>
</dbReference>
<dbReference type="InterPro" id="IPR000477">
    <property type="entry name" value="RT_dom"/>
</dbReference>
<evidence type="ECO:0000259" key="2">
    <source>
        <dbReference type="PROSITE" id="PS50878"/>
    </source>
</evidence>
<dbReference type="InterPro" id="IPR051083">
    <property type="entry name" value="GrpII_Intron_Splice-Mob/Def"/>
</dbReference>